<dbReference type="GO" id="GO:0005634">
    <property type="term" value="C:nucleus"/>
    <property type="evidence" value="ECO:0007669"/>
    <property type="project" value="TreeGrafter"/>
</dbReference>
<sequence length="136" mass="15642">MSPSWAEREHLERRARGDAEQCQQLEEVAQGHQVQLDQLRLQVTNLETALRVERRGATEEKRKLVQLQAAYHHLFQEYDAHIKASLEGDKRSQVTQEQLRAAEAALALKQELIDRLKAEAERQRAALETIPVLQAQ</sequence>
<evidence type="ECO:0000256" key="7">
    <source>
        <dbReference type="SAM" id="Coils"/>
    </source>
</evidence>
<reference evidence="9" key="1">
    <citation type="submission" date="2025-08" db="UniProtKB">
        <authorList>
            <consortium name="RefSeq"/>
        </authorList>
    </citation>
    <scope>IDENTIFICATION</scope>
</reference>
<keyword evidence="4" id="KW-0863">Zinc-finger</keyword>
<gene>
    <name evidence="9" type="primary">IKBKG</name>
</gene>
<dbReference type="GO" id="GO:0070530">
    <property type="term" value="F:K63-linked polyubiquitin modification-dependent protein binding"/>
    <property type="evidence" value="ECO:0007669"/>
    <property type="project" value="TreeGrafter"/>
</dbReference>
<feature type="coiled-coil region" evidence="7">
    <location>
        <begin position="8"/>
        <end position="49"/>
    </location>
</feature>
<dbReference type="Gene3D" id="1.20.5.990">
    <property type="entry name" value="Nemo cc2-lz domain - 1d5 darpin complex"/>
    <property type="match status" value="1"/>
</dbReference>
<dbReference type="FunFam" id="1.20.5.390:FF:000002">
    <property type="entry name" value="NF-kappa-B essential modulator isoform X1"/>
    <property type="match status" value="1"/>
</dbReference>
<evidence type="ECO:0000313" key="8">
    <source>
        <dbReference type="Proteomes" id="UP000504602"/>
    </source>
</evidence>
<dbReference type="RefSeq" id="XP_014166879.1">
    <property type="nucleotide sequence ID" value="XM_014311404.1"/>
</dbReference>
<dbReference type="GO" id="GO:0008385">
    <property type="term" value="C:IkappaB kinase complex"/>
    <property type="evidence" value="ECO:0007669"/>
    <property type="project" value="TreeGrafter"/>
</dbReference>
<dbReference type="CTD" id="8517"/>
<evidence type="ECO:0000256" key="6">
    <source>
        <dbReference type="ARBA" id="ARBA00023054"/>
    </source>
</evidence>
<feature type="non-terminal residue" evidence="9">
    <location>
        <position position="136"/>
    </location>
</feature>
<organism evidence="8 9">
    <name type="scientific">Geospiza fortis</name>
    <name type="common">Medium ground-finch</name>
    <dbReference type="NCBI Taxonomy" id="48883"/>
    <lineage>
        <taxon>Eukaryota</taxon>
        <taxon>Metazoa</taxon>
        <taxon>Chordata</taxon>
        <taxon>Craniata</taxon>
        <taxon>Vertebrata</taxon>
        <taxon>Euteleostomi</taxon>
        <taxon>Archelosauria</taxon>
        <taxon>Archosauria</taxon>
        <taxon>Dinosauria</taxon>
        <taxon>Saurischia</taxon>
        <taxon>Theropoda</taxon>
        <taxon>Coelurosauria</taxon>
        <taxon>Aves</taxon>
        <taxon>Neognathae</taxon>
        <taxon>Neoaves</taxon>
        <taxon>Telluraves</taxon>
        <taxon>Australaves</taxon>
        <taxon>Passeriformes</taxon>
        <taxon>Thraupidae</taxon>
        <taxon>Geospiza</taxon>
    </lineage>
</organism>
<keyword evidence="3" id="KW-0479">Metal-binding</keyword>
<evidence type="ECO:0000256" key="4">
    <source>
        <dbReference type="ARBA" id="ARBA00022771"/>
    </source>
</evidence>
<comment type="subcellular location">
    <subcellularLocation>
        <location evidence="1">Cytoplasm</location>
    </subcellularLocation>
</comment>
<dbReference type="GO" id="GO:0043123">
    <property type="term" value="P:positive regulation of canonical NF-kappaB signal transduction"/>
    <property type="evidence" value="ECO:0007669"/>
    <property type="project" value="TreeGrafter"/>
</dbReference>
<keyword evidence="5" id="KW-0862">Zinc</keyword>
<name>A0A6I9ZCF4_GEOFO</name>
<dbReference type="PANTHER" id="PTHR31553:SF3">
    <property type="entry name" value="NF-KAPPA-B ESSENTIAL MODULATOR"/>
    <property type="match status" value="1"/>
</dbReference>
<evidence type="ECO:0000256" key="5">
    <source>
        <dbReference type="ARBA" id="ARBA00022833"/>
    </source>
</evidence>
<dbReference type="GeneID" id="102032090"/>
<dbReference type="InterPro" id="IPR051301">
    <property type="entry name" value="Optineurin/NFkB_EssMod"/>
</dbReference>
<evidence type="ECO:0000313" key="9">
    <source>
        <dbReference type="RefSeq" id="XP_014166879.1"/>
    </source>
</evidence>
<protein>
    <submittedName>
        <fullName evidence="9">NF-kappa-B essential modulator</fullName>
    </submittedName>
</protein>
<dbReference type="Proteomes" id="UP000504602">
    <property type="component" value="Unplaced"/>
</dbReference>
<evidence type="ECO:0000256" key="3">
    <source>
        <dbReference type="ARBA" id="ARBA00022723"/>
    </source>
</evidence>
<keyword evidence="6 7" id="KW-0175">Coiled coil</keyword>
<dbReference type="KEGG" id="gfr:102032090"/>
<feature type="coiled-coil region" evidence="7">
    <location>
        <begin position="99"/>
        <end position="126"/>
    </location>
</feature>
<accession>A0A6I9ZCF4</accession>
<dbReference type="InParanoid" id="A0A6I9ZCF4"/>
<evidence type="ECO:0000256" key="2">
    <source>
        <dbReference type="ARBA" id="ARBA00022490"/>
    </source>
</evidence>
<keyword evidence="8" id="KW-1185">Reference proteome</keyword>
<dbReference type="Gene3D" id="1.20.5.390">
    <property type="entry name" value="L1 transposable element, trimerization domain"/>
    <property type="match status" value="1"/>
</dbReference>
<evidence type="ECO:0000256" key="1">
    <source>
        <dbReference type="ARBA" id="ARBA00004496"/>
    </source>
</evidence>
<dbReference type="GO" id="GO:0008270">
    <property type="term" value="F:zinc ion binding"/>
    <property type="evidence" value="ECO:0007669"/>
    <property type="project" value="UniProtKB-KW"/>
</dbReference>
<dbReference type="PANTHER" id="PTHR31553">
    <property type="entry name" value="NF-KAPPA-B ESSENTIAL MODULATOR"/>
    <property type="match status" value="1"/>
</dbReference>
<dbReference type="AlphaFoldDB" id="A0A6I9ZCF4"/>
<keyword evidence="2" id="KW-0963">Cytoplasm</keyword>
<dbReference type="OrthoDB" id="9219656at2759"/>
<proteinExistence type="predicted"/>